<dbReference type="Proteomes" id="UP000826195">
    <property type="component" value="Unassembled WGS sequence"/>
</dbReference>
<sequence length="386" mass="45640">MDFIIDFHDYLIDNDQIMVKELAIISLQSDTNVFETTKIYGIPWDLGYTKTDLLYSILNKLFRKAQCIFVANERAKRRLIEIIGNTNIPIIPFNDNFGTLFKYRTSTGCLHHENREKNNCAYDNIKELAIVSLQPNSNGEFIDSHYVFKPPYSWEQLPKKYRDDYLYRYEVYGIPWQLGHTLAKSQESILMKHLYQARRVFVCESKTKHLLLQIIELSITSLKPIKSSTNDKPSKPSEPSKYVKYKEGHYVFKPPCTWEELSERLQQYYKVDEENSKIKWEEGEYEASSQRQILNDWIKNADRVFVIDENIKNKLKKIVTINKPIICLNENLNVLFEYSTGAKCGWHYDPDESICTKKNAIRIRDFLNKRKHVVKDFDNKQRSKKK</sequence>
<gene>
    <name evidence="1" type="ORF">KQX54_007815</name>
</gene>
<organism evidence="1 2">
    <name type="scientific">Cotesia glomerata</name>
    <name type="common">Lepidopteran parasitic wasp</name>
    <name type="synonym">Apanteles glomeratus</name>
    <dbReference type="NCBI Taxonomy" id="32391"/>
    <lineage>
        <taxon>Eukaryota</taxon>
        <taxon>Metazoa</taxon>
        <taxon>Ecdysozoa</taxon>
        <taxon>Arthropoda</taxon>
        <taxon>Hexapoda</taxon>
        <taxon>Insecta</taxon>
        <taxon>Pterygota</taxon>
        <taxon>Neoptera</taxon>
        <taxon>Endopterygota</taxon>
        <taxon>Hymenoptera</taxon>
        <taxon>Apocrita</taxon>
        <taxon>Ichneumonoidea</taxon>
        <taxon>Braconidae</taxon>
        <taxon>Microgastrinae</taxon>
        <taxon>Cotesia</taxon>
    </lineage>
</organism>
<evidence type="ECO:0000313" key="2">
    <source>
        <dbReference type="Proteomes" id="UP000826195"/>
    </source>
</evidence>
<proteinExistence type="predicted"/>
<reference evidence="1 2" key="1">
    <citation type="journal article" date="2021" name="J. Hered.">
        <title>A chromosome-level genome assembly of the parasitoid wasp, Cotesia glomerata (Hymenoptera: Braconidae).</title>
        <authorList>
            <person name="Pinto B.J."/>
            <person name="Weis J.J."/>
            <person name="Gamble T."/>
            <person name="Ode P.J."/>
            <person name="Paul R."/>
            <person name="Zaspel J.M."/>
        </authorList>
    </citation>
    <scope>NUCLEOTIDE SEQUENCE [LARGE SCALE GENOMIC DNA]</scope>
    <source>
        <strain evidence="1">CgM1</strain>
    </source>
</reference>
<comment type="caution">
    <text evidence="1">The sequence shown here is derived from an EMBL/GenBank/DDBJ whole genome shotgun (WGS) entry which is preliminary data.</text>
</comment>
<evidence type="ECO:0000313" key="1">
    <source>
        <dbReference type="EMBL" id="KAH0554121.1"/>
    </source>
</evidence>
<accession>A0AAV7INF7</accession>
<dbReference type="AlphaFoldDB" id="A0AAV7INF7"/>
<name>A0AAV7INF7_COTGL</name>
<protein>
    <submittedName>
        <fullName evidence="1">Uncharacterized protein</fullName>
    </submittedName>
</protein>
<dbReference type="EMBL" id="JAHXZJ010001119">
    <property type="protein sequence ID" value="KAH0554121.1"/>
    <property type="molecule type" value="Genomic_DNA"/>
</dbReference>
<keyword evidence="2" id="KW-1185">Reference proteome</keyword>